<evidence type="ECO:0000256" key="1">
    <source>
        <dbReference type="ARBA" id="ARBA00004141"/>
    </source>
</evidence>
<feature type="transmembrane region" description="Helical" evidence="6">
    <location>
        <begin position="66"/>
        <end position="87"/>
    </location>
</feature>
<feature type="binding site" evidence="5">
    <location>
        <position position="220"/>
    </location>
    <ligand>
        <name>Zn(2+)</name>
        <dbReference type="ChEBI" id="CHEBI:29105"/>
    </ligand>
</feature>
<feature type="transmembrane region" description="Helical" evidence="6">
    <location>
        <begin position="215"/>
        <end position="239"/>
    </location>
</feature>
<gene>
    <name evidence="7" type="ORF">FB463_001794</name>
</gene>
<evidence type="ECO:0000313" key="8">
    <source>
        <dbReference type="Proteomes" id="UP000522688"/>
    </source>
</evidence>
<keyword evidence="5" id="KW-0862">Zinc</keyword>
<keyword evidence="3 6" id="KW-1133">Transmembrane helix</keyword>
<accession>A0A7W3JIN5</accession>
<evidence type="ECO:0000256" key="3">
    <source>
        <dbReference type="ARBA" id="ARBA00022989"/>
    </source>
</evidence>
<sequence length="244" mass="26136">MTRPVGDGVGETTPADIPNLPLLDDSLAYASIERKPTWRGWIHAGTFPVAIATGIVLVVLADGAAATWACAVFMTTSLLLFGISATYHRFPWSPGAKRFLKRLDHANIFLLIAGTYTPIAVIALPPATSALLLTLVWTGAGLGILFRVFFLGAPRWLYVPLYILLGVGALGFIGDLLAANVAMTVLVLTGGLLYIVGAVFYAIKRPNPAPGHFGFHELFHSLTVLAYLCHWTGILVLALNPPTF</sequence>
<protein>
    <submittedName>
        <fullName evidence="7">Hemolysin III</fullName>
    </submittedName>
</protein>
<feature type="transmembrane region" description="Helical" evidence="6">
    <location>
        <begin position="185"/>
        <end position="203"/>
    </location>
</feature>
<dbReference type="OrthoDB" id="9813689at2"/>
<dbReference type="EMBL" id="JACGWW010000002">
    <property type="protein sequence ID" value="MBA8813545.1"/>
    <property type="molecule type" value="Genomic_DNA"/>
</dbReference>
<keyword evidence="5" id="KW-0479">Metal-binding</keyword>
<evidence type="ECO:0000256" key="2">
    <source>
        <dbReference type="ARBA" id="ARBA00022692"/>
    </source>
</evidence>
<feature type="binding site" evidence="5">
    <location>
        <position position="88"/>
    </location>
    <ligand>
        <name>Zn(2+)</name>
        <dbReference type="ChEBI" id="CHEBI:29105"/>
    </ligand>
</feature>
<feature type="transmembrane region" description="Helical" evidence="6">
    <location>
        <begin position="157"/>
        <end position="179"/>
    </location>
</feature>
<evidence type="ECO:0000256" key="5">
    <source>
        <dbReference type="PIRSR" id="PIRSR604254-1"/>
    </source>
</evidence>
<dbReference type="RefSeq" id="WP_146856679.1">
    <property type="nucleotide sequence ID" value="NZ_BAAAHR010000008.1"/>
</dbReference>
<dbReference type="InterPro" id="IPR004254">
    <property type="entry name" value="AdipoR/HlyIII-related"/>
</dbReference>
<dbReference type="AlphaFoldDB" id="A0A7W3JIN5"/>
<dbReference type="PANTHER" id="PTHR20855:SF3">
    <property type="entry name" value="LD03007P"/>
    <property type="match status" value="1"/>
</dbReference>
<comment type="subcellular location">
    <subcellularLocation>
        <location evidence="1">Membrane</location>
        <topology evidence="1">Multi-pass membrane protein</topology>
    </subcellularLocation>
</comment>
<evidence type="ECO:0000256" key="4">
    <source>
        <dbReference type="ARBA" id="ARBA00023136"/>
    </source>
</evidence>
<comment type="caution">
    <text evidence="7">The sequence shown here is derived from an EMBL/GenBank/DDBJ whole genome shotgun (WGS) entry which is preliminary data.</text>
</comment>
<name>A0A7W3JIN5_9MICO</name>
<feature type="transmembrane region" description="Helical" evidence="6">
    <location>
        <begin position="130"/>
        <end position="150"/>
    </location>
</feature>
<keyword evidence="4 6" id="KW-0472">Membrane</keyword>
<dbReference type="PANTHER" id="PTHR20855">
    <property type="entry name" value="ADIPOR/PROGESTIN RECEPTOR-RELATED"/>
    <property type="match status" value="1"/>
</dbReference>
<dbReference type="GO" id="GO:0046872">
    <property type="term" value="F:metal ion binding"/>
    <property type="evidence" value="ECO:0007669"/>
    <property type="project" value="UniProtKB-KW"/>
</dbReference>
<feature type="transmembrane region" description="Helical" evidence="6">
    <location>
        <begin position="41"/>
        <end position="60"/>
    </location>
</feature>
<evidence type="ECO:0000256" key="6">
    <source>
        <dbReference type="SAM" id="Phobius"/>
    </source>
</evidence>
<organism evidence="7 8">
    <name type="scientific">Frigoribacterium faeni</name>
    <dbReference type="NCBI Taxonomy" id="145483"/>
    <lineage>
        <taxon>Bacteria</taxon>
        <taxon>Bacillati</taxon>
        <taxon>Actinomycetota</taxon>
        <taxon>Actinomycetes</taxon>
        <taxon>Micrococcales</taxon>
        <taxon>Microbacteriaceae</taxon>
        <taxon>Frigoribacterium</taxon>
    </lineage>
</organism>
<dbReference type="Pfam" id="PF03006">
    <property type="entry name" value="HlyIII"/>
    <property type="match status" value="1"/>
</dbReference>
<evidence type="ECO:0000313" key="7">
    <source>
        <dbReference type="EMBL" id="MBA8813545.1"/>
    </source>
</evidence>
<dbReference type="GO" id="GO:0016020">
    <property type="term" value="C:membrane"/>
    <property type="evidence" value="ECO:0007669"/>
    <property type="project" value="UniProtKB-SubCell"/>
</dbReference>
<reference evidence="7 8" key="1">
    <citation type="submission" date="2020-07" db="EMBL/GenBank/DDBJ databases">
        <title>Sequencing the genomes of 1000 actinobacteria strains.</title>
        <authorList>
            <person name="Klenk H.-P."/>
        </authorList>
    </citation>
    <scope>NUCLEOTIDE SEQUENCE [LARGE SCALE GENOMIC DNA]</scope>
    <source>
        <strain evidence="7 8">DSM 10309</strain>
    </source>
</reference>
<feature type="transmembrane region" description="Helical" evidence="6">
    <location>
        <begin position="108"/>
        <end position="124"/>
    </location>
</feature>
<feature type="binding site" evidence="5">
    <location>
        <position position="216"/>
    </location>
    <ligand>
        <name>Zn(2+)</name>
        <dbReference type="ChEBI" id="CHEBI:29105"/>
    </ligand>
</feature>
<dbReference type="Proteomes" id="UP000522688">
    <property type="component" value="Unassembled WGS sequence"/>
</dbReference>
<proteinExistence type="predicted"/>
<keyword evidence="2 6" id="KW-0812">Transmembrane</keyword>